<evidence type="ECO:0000313" key="8">
    <source>
        <dbReference type="Proteomes" id="UP000193920"/>
    </source>
</evidence>
<keyword evidence="1" id="KW-0645">Protease</keyword>
<feature type="compositionally biased region" description="Low complexity" evidence="4">
    <location>
        <begin position="170"/>
        <end position="225"/>
    </location>
</feature>
<dbReference type="Gene3D" id="1.20.58.80">
    <property type="entry name" value="Phosphotransferase system, lactose/cellobiose-type IIA subunit"/>
    <property type="match status" value="1"/>
</dbReference>
<feature type="compositionally biased region" description="Low complexity" evidence="4">
    <location>
        <begin position="235"/>
        <end position="262"/>
    </location>
</feature>
<proteinExistence type="predicted"/>
<evidence type="ECO:0000256" key="1">
    <source>
        <dbReference type="ARBA" id="ARBA00022670"/>
    </source>
</evidence>
<dbReference type="Gene3D" id="2.60.120.380">
    <property type="match status" value="2"/>
</dbReference>
<feature type="domain" description="Peptidase C2 calpain" evidence="5">
    <location>
        <begin position="274"/>
        <end position="398"/>
    </location>
</feature>
<name>A0A1Y2BY45_9FUNG</name>
<gene>
    <name evidence="7" type="ORF">LY90DRAFT_672531</name>
</gene>
<dbReference type="Proteomes" id="UP000193920">
    <property type="component" value="Unassembled WGS sequence"/>
</dbReference>
<dbReference type="InterPro" id="IPR036181">
    <property type="entry name" value="MIT_dom_sf"/>
</dbReference>
<dbReference type="Pfam" id="PF04212">
    <property type="entry name" value="MIT"/>
    <property type="match status" value="1"/>
</dbReference>
<dbReference type="GO" id="GO:0004197">
    <property type="term" value="F:cysteine-type endopeptidase activity"/>
    <property type="evidence" value="ECO:0007669"/>
    <property type="project" value="TreeGrafter"/>
</dbReference>
<evidence type="ECO:0000256" key="4">
    <source>
        <dbReference type="SAM" id="MobiDB-lite"/>
    </source>
</evidence>
<feature type="domain" description="MIT" evidence="6">
    <location>
        <begin position="11"/>
        <end position="88"/>
    </location>
</feature>
<dbReference type="SUPFAM" id="SSF116846">
    <property type="entry name" value="MIT domain"/>
    <property type="match status" value="1"/>
</dbReference>
<dbReference type="PANTHER" id="PTHR46143">
    <property type="entry name" value="CALPAIN-7"/>
    <property type="match status" value="1"/>
</dbReference>
<dbReference type="EMBL" id="MCOG01000134">
    <property type="protein sequence ID" value="ORY38985.1"/>
    <property type="molecule type" value="Genomic_DNA"/>
</dbReference>
<dbReference type="GO" id="GO:0006508">
    <property type="term" value="P:proteolysis"/>
    <property type="evidence" value="ECO:0007669"/>
    <property type="project" value="UniProtKB-KW"/>
</dbReference>
<evidence type="ECO:0000259" key="6">
    <source>
        <dbReference type="SMART" id="SM00745"/>
    </source>
</evidence>
<dbReference type="SMART" id="SM00745">
    <property type="entry name" value="MIT"/>
    <property type="match status" value="1"/>
</dbReference>
<evidence type="ECO:0000256" key="3">
    <source>
        <dbReference type="ARBA" id="ARBA00022807"/>
    </source>
</evidence>
<reference evidence="7 8" key="1">
    <citation type="submission" date="2016-08" db="EMBL/GenBank/DDBJ databases">
        <title>A Parts List for Fungal Cellulosomes Revealed by Comparative Genomics.</title>
        <authorList>
            <consortium name="DOE Joint Genome Institute"/>
            <person name="Haitjema C.H."/>
            <person name="Gilmore S.P."/>
            <person name="Henske J.K."/>
            <person name="Solomon K.V."/>
            <person name="De Groot R."/>
            <person name="Kuo A."/>
            <person name="Mondo S.J."/>
            <person name="Salamov A.A."/>
            <person name="Labutti K."/>
            <person name="Zhao Z."/>
            <person name="Chiniquy J."/>
            <person name="Barry K."/>
            <person name="Brewer H.M."/>
            <person name="Purvine S.O."/>
            <person name="Wright A.T."/>
            <person name="Boxma B."/>
            <person name="Van Alen T."/>
            <person name="Hackstein J.H."/>
            <person name="Baker S.E."/>
            <person name="Grigoriev I.V."/>
            <person name="O'Malley M.A."/>
        </authorList>
    </citation>
    <scope>NUCLEOTIDE SEQUENCE [LARGE SCALE GENOMIC DNA]</scope>
    <source>
        <strain evidence="7 8">G1</strain>
    </source>
</reference>
<organism evidence="7 8">
    <name type="scientific">Neocallimastix californiae</name>
    <dbReference type="NCBI Taxonomy" id="1754190"/>
    <lineage>
        <taxon>Eukaryota</taxon>
        <taxon>Fungi</taxon>
        <taxon>Fungi incertae sedis</taxon>
        <taxon>Chytridiomycota</taxon>
        <taxon>Chytridiomycota incertae sedis</taxon>
        <taxon>Neocallimastigomycetes</taxon>
        <taxon>Neocallimastigales</taxon>
        <taxon>Neocallimastigaceae</taxon>
        <taxon>Neocallimastix</taxon>
    </lineage>
</organism>
<protein>
    <recommendedName>
        <fullName evidence="9">MIT domain-containing protein</fullName>
    </recommendedName>
</protein>
<keyword evidence="8" id="KW-1185">Reference proteome</keyword>
<evidence type="ECO:0000259" key="5">
    <source>
        <dbReference type="SMART" id="SM00720"/>
    </source>
</evidence>
<dbReference type="PANTHER" id="PTHR46143:SF1">
    <property type="entry name" value="CALPAIN-7"/>
    <property type="match status" value="1"/>
</dbReference>
<dbReference type="SMART" id="SM00720">
    <property type="entry name" value="calpain_III"/>
    <property type="match status" value="2"/>
</dbReference>
<dbReference type="STRING" id="1754190.A0A1Y2BY45"/>
<evidence type="ECO:0008006" key="9">
    <source>
        <dbReference type="Google" id="ProtNLM"/>
    </source>
</evidence>
<sequence length="536" mass="59125">MEDEEEKARRVQELYREALDLAEQAVLADRQKQYDVAICLYNEAAKVFNQIIDEDLETTDKIIKIQQKANEYVTRASYLTSKNMNYNVDNYVNTDNITDLPSLYHIVGGFVGDNSNSSNSNLYNSNNNMEINTSNYSNNYANTTHSTSPYSPYSQSSFSAITASNINEPTSNYSSSNTNNTTVNNKIPSSTNLNTTSSNTNNTNTNTINTNNNTNISSSTTNTSIKDQTSNSVKSSSTTIPMSSSSATTTTNTTTTTTNNNQSLSASEEIGDMKYVMEEINSWTSENAGGSISNYSFYKNPQYKLNIYPTLGENGFLKAVAKTKNNLPVNIRLVGGGNRVSTVSKSDITSGAYRHGHCSFEILSIEPGDYTIIVSTFHRNEEGDFSLTVGCSIPFSLTEIPPEGDGMLETVIDGQWIQGVTAMGCVHYNNYFKNPTYKITVNEPTYILIRLQIQTMKPPGMHVAIFELSEDGSPGKEIASSGAYCNLIQGVLTNKILLIPESEYIIIFSTWEPSPGPFTSFIYTSSMIEIQEVCHQ</sequence>
<feature type="region of interest" description="Disordered" evidence="4">
    <location>
        <begin position="169"/>
        <end position="262"/>
    </location>
</feature>
<evidence type="ECO:0000313" key="7">
    <source>
        <dbReference type="EMBL" id="ORY38985.1"/>
    </source>
</evidence>
<dbReference type="InterPro" id="IPR022683">
    <property type="entry name" value="Calpain_III"/>
</dbReference>
<keyword evidence="2" id="KW-0378">Hydrolase</keyword>
<evidence type="ECO:0000256" key="2">
    <source>
        <dbReference type="ARBA" id="ARBA00022801"/>
    </source>
</evidence>
<comment type="caution">
    <text evidence="7">The sequence shown here is derived from an EMBL/GenBank/DDBJ whole genome shotgun (WGS) entry which is preliminary data.</text>
</comment>
<dbReference type="AlphaFoldDB" id="A0A1Y2BY45"/>
<accession>A0A1Y2BY45</accession>
<dbReference type="InterPro" id="IPR051297">
    <property type="entry name" value="PalB/RIM13"/>
</dbReference>
<dbReference type="SUPFAM" id="SSF49758">
    <property type="entry name" value="Calpain large subunit, middle domain (domain III)"/>
    <property type="match status" value="2"/>
</dbReference>
<feature type="domain" description="Peptidase C2 calpain" evidence="5">
    <location>
        <begin position="406"/>
        <end position="531"/>
    </location>
</feature>
<dbReference type="InterPro" id="IPR007330">
    <property type="entry name" value="MIT_dom"/>
</dbReference>
<keyword evidence="3" id="KW-0788">Thiol protease</keyword>
<dbReference type="OrthoDB" id="167576at2759"/>
<dbReference type="InterPro" id="IPR036213">
    <property type="entry name" value="Calpain_III_sf"/>
</dbReference>